<dbReference type="RefSeq" id="WP_358136710.1">
    <property type="nucleotide sequence ID" value="NZ_JBFALK010000014.1"/>
</dbReference>
<dbReference type="InterPro" id="IPR039422">
    <property type="entry name" value="MarR/SlyA-like"/>
</dbReference>
<evidence type="ECO:0000313" key="2">
    <source>
        <dbReference type="EMBL" id="MEV0971744.1"/>
    </source>
</evidence>
<reference evidence="2 3" key="1">
    <citation type="submission" date="2024-06" db="EMBL/GenBank/DDBJ databases">
        <title>The Natural Products Discovery Center: Release of the First 8490 Sequenced Strains for Exploring Actinobacteria Biosynthetic Diversity.</title>
        <authorList>
            <person name="Kalkreuter E."/>
            <person name="Kautsar S.A."/>
            <person name="Yang D."/>
            <person name="Bader C.D."/>
            <person name="Teijaro C.N."/>
            <person name="Fluegel L."/>
            <person name="Davis C.M."/>
            <person name="Simpson J.R."/>
            <person name="Lauterbach L."/>
            <person name="Steele A.D."/>
            <person name="Gui C."/>
            <person name="Meng S."/>
            <person name="Li G."/>
            <person name="Viehrig K."/>
            <person name="Ye F."/>
            <person name="Su P."/>
            <person name="Kiefer A.F."/>
            <person name="Nichols A."/>
            <person name="Cepeda A.J."/>
            <person name="Yan W."/>
            <person name="Fan B."/>
            <person name="Jiang Y."/>
            <person name="Adhikari A."/>
            <person name="Zheng C.-J."/>
            <person name="Schuster L."/>
            <person name="Cowan T.M."/>
            <person name="Smanski M.J."/>
            <person name="Chevrette M.G."/>
            <person name="De Carvalho L.P.S."/>
            <person name="Shen B."/>
        </authorList>
    </citation>
    <scope>NUCLEOTIDE SEQUENCE [LARGE SCALE GENOMIC DNA]</scope>
    <source>
        <strain evidence="2 3">NPDC050100</strain>
    </source>
</reference>
<dbReference type="SUPFAM" id="SSF46785">
    <property type="entry name" value="Winged helix' DNA-binding domain"/>
    <property type="match status" value="1"/>
</dbReference>
<organism evidence="2 3">
    <name type="scientific">Microtetraspora glauca</name>
    <dbReference type="NCBI Taxonomy" id="1996"/>
    <lineage>
        <taxon>Bacteria</taxon>
        <taxon>Bacillati</taxon>
        <taxon>Actinomycetota</taxon>
        <taxon>Actinomycetes</taxon>
        <taxon>Streptosporangiales</taxon>
        <taxon>Streptosporangiaceae</taxon>
        <taxon>Microtetraspora</taxon>
    </lineage>
</organism>
<dbReference type="PROSITE" id="PS50995">
    <property type="entry name" value="HTH_MARR_2"/>
    <property type="match status" value="1"/>
</dbReference>
<dbReference type="InterPro" id="IPR000835">
    <property type="entry name" value="HTH_MarR-typ"/>
</dbReference>
<feature type="domain" description="HTH marR-type" evidence="1">
    <location>
        <begin position="1"/>
        <end position="95"/>
    </location>
</feature>
<protein>
    <submittedName>
        <fullName evidence="2">MarR family transcriptional regulator</fullName>
    </submittedName>
</protein>
<comment type="caution">
    <text evidence="2">The sequence shown here is derived from an EMBL/GenBank/DDBJ whole genome shotgun (WGS) entry which is preliminary data.</text>
</comment>
<keyword evidence="3" id="KW-1185">Reference proteome</keyword>
<proteinExistence type="predicted"/>
<dbReference type="PRINTS" id="PR00598">
    <property type="entry name" value="HTHMARR"/>
</dbReference>
<dbReference type="InterPro" id="IPR036390">
    <property type="entry name" value="WH_DNA-bd_sf"/>
</dbReference>
<sequence>MQYFEYDTLHRLVAHGGSATPTELAAELMLSPAGMTGRLDTIEASGLIRRVHSTADRRRVDIEITDKGLISTLSDTDQTTLNTLLKHLLTQAESH</sequence>
<dbReference type="PANTHER" id="PTHR33164:SF43">
    <property type="entry name" value="HTH-TYPE TRANSCRIPTIONAL REPRESSOR YETL"/>
    <property type="match status" value="1"/>
</dbReference>
<dbReference type="EMBL" id="JBFALK010000014">
    <property type="protein sequence ID" value="MEV0971744.1"/>
    <property type="molecule type" value="Genomic_DNA"/>
</dbReference>
<gene>
    <name evidence="2" type="ORF">AB0I59_24300</name>
</gene>
<dbReference type="SMART" id="SM00347">
    <property type="entry name" value="HTH_MARR"/>
    <property type="match status" value="1"/>
</dbReference>
<name>A0ABV3GJJ0_MICGL</name>
<dbReference type="PANTHER" id="PTHR33164">
    <property type="entry name" value="TRANSCRIPTIONAL REGULATOR, MARR FAMILY"/>
    <property type="match status" value="1"/>
</dbReference>
<accession>A0ABV3GJJ0</accession>
<dbReference type="InterPro" id="IPR036388">
    <property type="entry name" value="WH-like_DNA-bd_sf"/>
</dbReference>
<evidence type="ECO:0000313" key="3">
    <source>
        <dbReference type="Proteomes" id="UP001551675"/>
    </source>
</evidence>
<evidence type="ECO:0000259" key="1">
    <source>
        <dbReference type="PROSITE" id="PS50995"/>
    </source>
</evidence>
<dbReference type="Pfam" id="PF12802">
    <property type="entry name" value="MarR_2"/>
    <property type="match status" value="1"/>
</dbReference>
<dbReference type="Proteomes" id="UP001551675">
    <property type="component" value="Unassembled WGS sequence"/>
</dbReference>
<dbReference type="Gene3D" id="1.10.10.10">
    <property type="entry name" value="Winged helix-like DNA-binding domain superfamily/Winged helix DNA-binding domain"/>
    <property type="match status" value="1"/>
</dbReference>